<dbReference type="PANTHER" id="PTHR40389">
    <property type="entry name" value="ENDOGENOUS RETROVIRUS GROUP K MEMBER 24 GAG POLYPROTEIN-RELATED"/>
    <property type="match status" value="1"/>
</dbReference>
<protein>
    <recommendedName>
        <fullName evidence="2">Retroviral nucleocapsid Gag protein p24 C-terminal domain-containing protein</fullName>
    </recommendedName>
</protein>
<dbReference type="Pfam" id="PF00607">
    <property type="entry name" value="Gag_p24"/>
    <property type="match status" value="1"/>
</dbReference>
<organism evidence="3 4">
    <name type="scientific">Junco hyemalis</name>
    <name type="common">Dark-eyed junco</name>
    <dbReference type="NCBI Taxonomy" id="40217"/>
    <lineage>
        <taxon>Eukaryota</taxon>
        <taxon>Metazoa</taxon>
        <taxon>Chordata</taxon>
        <taxon>Craniata</taxon>
        <taxon>Vertebrata</taxon>
        <taxon>Euteleostomi</taxon>
        <taxon>Archelosauria</taxon>
        <taxon>Archosauria</taxon>
        <taxon>Dinosauria</taxon>
        <taxon>Saurischia</taxon>
        <taxon>Theropoda</taxon>
        <taxon>Coelurosauria</taxon>
        <taxon>Aves</taxon>
        <taxon>Neognathae</taxon>
        <taxon>Neoaves</taxon>
        <taxon>Telluraves</taxon>
        <taxon>Australaves</taxon>
        <taxon>Passeriformes</taxon>
        <taxon>Passerellidae</taxon>
        <taxon>Junco</taxon>
    </lineage>
</organism>
<dbReference type="InterPro" id="IPR008919">
    <property type="entry name" value="Retrov_capsid_N"/>
</dbReference>
<keyword evidence="4" id="KW-1185">Reference proteome</keyword>
<evidence type="ECO:0000313" key="3">
    <source>
        <dbReference type="Ensembl" id="ENSJHYP00000013891.1"/>
    </source>
</evidence>
<feature type="compositionally biased region" description="Polar residues" evidence="1">
    <location>
        <begin position="358"/>
        <end position="372"/>
    </location>
</feature>
<dbReference type="Gene3D" id="1.10.1200.30">
    <property type="match status" value="1"/>
</dbReference>
<evidence type="ECO:0000256" key="1">
    <source>
        <dbReference type="SAM" id="MobiDB-lite"/>
    </source>
</evidence>
<dbReference type="SUPFAM" id="SSF47353">
    <property type="entry name" value="Retrovirus capsid dimerization domain-like"/>
    <property type="match status" value="1"/>
</dbReference>
<feature type="region of interest" description="Disordered" evidence="1">
    <location>
        <begin position="299"/>
        <end position="318"/>
    </location>
</feature>
<accession>A0A8C5J4R1</accession>
<dbReference type="InterPro" id="IPR008916">
    <property type="entry name" value="Retrov_capsid_C"/>
</dbReference>
<dbReference type="InterPro" id="IPR050195">
    <property type="entry name" value="Primate_lentivir_Gag_pol-like"/>
</dbReference>
<dbReference type="GO" id="GO:0016032">
    <property type="term" value="P:viral process"/>
    <property type="evidence" value="ECO:0007669"/>
    <property type="project" value="InterPro"/>
</dbReference>
<dbReference type="SUPFAM" id="SSF47943">
    <property type="entry name" value="Retrovirus capsid protein, N-terminal core domain"/>
    <property type="match status" value="1"/>
</dbReference>
<reference evidence="3" key="2">
    <citation type="submission" date="2025-09" db="UniProtKB">
        <authorList>
            <consortium name="Ensembl"/>
        </authorList>
    </citation>
    <scope>IDENTIFICATION</scope>
</reference>
<dbReference type="Ensembl" id="ENSJHYT00000016777.1">
    <property type="protein sequence ID" value="ENSJHYP00000013891.1"/>
    <property type="gene ID" value="ENSJHYG00000010757.1"/>
</dbReference>
<dbReference type="Proteomes" id="UP000694408">
    <property type="component" value="Unplaced"/>
</dbReference>
<dbReference type="OMA" id="MAEACAN"/>
<evidence type="ECO:0000313" key="4">
    <source>
        <dbReference type="Proteomes" id="UP000694408"/>
    </source>
</evidence>
<dbReference type="InterPro" id="IPR045345">
    <property type="entry name" value="Gag_p24_C"/>
</dbReference>
<feature type="region of interest" description="Disordered" evidence="1">
    <location>
        <begin position="353"/>
        <end position="372"/>
    </location>
</feature>
<dbReference type="Pfam" id="PF19317">
    <property type="entry name" value="Gag_p24_C"/>
    <property type="match status" value="1"/>
</dbReference>
<sequence length="407" mass="43494">MNDLVSSRHRQGRGANSFGSASAAGGAGTNGVAPASSQSLPLVSGGPKARDTAGAVALPGGPQAFPVLRGVIHNTYEPLAYTLEKELHEAVAQHGLGSAEVMHILRRLARDTLTPHNVRCVAHSLFDPVQFGVFETKWSRLAAQAVKWNAALAPEDPRRRVVADMLMGTERYEDVQGQVGYNPLVLQQCKTLGIGAIVQTLEMAAPKQPFSTVVQGDDEPFMVFVGRLVGSVERQVPDPVAREVTIANLVKCNCNEACNKVIAAMPGDPSIWEMAEACANIIPSRWKLAAAVQPVWAAPQGGRPQQGNVQSSRKRGKKVQKVKFPMFLCGRCGRPNHMSNVCKAIVHANGQALPGSGNVKQSAKQEGRAQTQASLQTQVPMEVSFAGLQPVPADQQAWMSAPQQQLS</sequence>
<reference evidence="3" key="1">
    <citation type="submission" date="2025-08" db="UniProtKB">
        <authorList>
            <consortium name="Ensembl"/>
        </authorList>
    </citation>
    <scope>IDENTIFICATION</scope>
</reference>
<name>A0A8C5J4R1_JUNHY</name>
<dbReference type="PANTHER" id="PTHR40389:SF3">
    <property type="entry name" value="IGE-BINDING PROTEIN"/>
    <property type="match status" value="1"/>
</dbReference>
<feature type="domain" description="Retroviral nucleocapsid Gag protein p24 C-terminal" evidence="2">
    <location>
        <begin position="208"/>
        <end position="275"/>
    </location>
</feature>
<feature type="compositionally biased region" description="Low complexity" evidence="1">
    <location>
        <begin position="13"/>
        <end position="35"/>
    </location>
</feature>
<feature type="region of interest" description="Disordered" evidence="1">
    <location>
        <begin position="1"/>
        <end position="55"/>
    </location>
</feature>
<evidence type="ECO:0000259" key="2">
    <source>
        <dbReference type="Pfam" id="PF19317"/>
    </source>
</evidence>
<dbReference type="Pfam" id="PF14787">
    <property type="entry name" value="zf-CCHC_5"/>
    <property type="match status" value="1"/>
</dbReference>
<proteinExistence type="predicted"/>
<dbReference type="Gene3D" id="1.10.375.10">
    <property type="entry name" value="Human Immunodeficiency Virus Type 1 Capsid Protein"/>
    <property type="match status" value="1"/>
</dbReference>
<dbReference type="AlphaFoldDB" id="A0A8C5J4R1"/>